<dbReference type="Proteomes" id="UP000272729">
    <property type="component" value="Unassembled WGS sequence"/>
</dbReference>
<dbReference type="GO" id="GO:0030246">
    <property type="term" value="F:carbohydrate binding"/>
    <property type="evidence" value="ECO:0007669"/>
    <property type="project" value="UniProtKB-KW"/>
</dbReference>
<dbReference type="SUPFAM" id="SSF50370">
    <property type="entry name" value="Ricin B-like lectins"/>
    <property type="match status" value="1"/>
</dbReference>
<organism evidence="3 4">
    <name type="scientific">Saccharothrix variisporea</name>
    <dbReference type="NCBI Taxonomy" id="543527"/>
    <lineage>
        <taxon>Bacteria</taxon>
        <taxon>Bacillati</taxon>
        <taxon>Actinomycetota</taxon>
        <taxon>Actinomycetes</taxon>
        <taxon>Pseudonocardiales</taxon>
        <taxon>Pseudonocardiaceae</taxon>
        <taxon>Saccharothrix</taxon>
    </lineage>
</organism>
<dbReference type="EMBL" id="RBXR01000001">
    <property type="protein sequence ID" value="RKT74933.1"/>
    <property type="molecule type" value="Genomic_DNA"/>
</dbReference>
<keyword evidence="1" id="KW-0732">Signal</keyword>
<dbReference type="Pfam" id="PF14200">
    <property type="entry name" value="RicinB_lectin_2"/>
    <property type="match status" value="1"/>
</dbReference>
<name>A0A495XR46_9PSEU</name>
<dbReference type="CDD" id="cd00161">
    <property type="entry name" value="beta-trefoil_Ricin-like"/>
    <property type="match status" value="1"/>
</dbReference>
<dbReference type="PROSITE" id="PS50231">
    <property type="entry name" value="RICIN_B_LECTIN"/>
    <property type="match status" value="1"/>
</dbReference>
<keyword evidence="3" id="KW-0430">Lectin</keyword>
<feature type="signal peptide" evidence="1">
    <location>
        <begin position="1"/>
        <end position="29"/>
    </location>
</feature>
<dbReference type="RefSeq" id="WP_121230091.1">
    <property type="nucleotide sequence ID" value="NZ_JBIUBA010000059.1"/>
</dbReference>
<evidence type="ECO:0000313" key="4">
    <source>
        <dbReference type="Proteomes" id="UP000272729"/>
    </source>
</evidence>
<dbReference type="AlphaFoldDB" id="A0A495XR46"/>
<evidence type="ECO:0000259" key="2">
    <source>
        <dbReference type="SMART" id="SM00458"/>
    </source>
</evidence>
<feature type="chain" id="PRO_5019835624" evidence="1">
    <location>
        <begin position="30"/>
        <end position="197"/>
    </location>
</feature>
<feature type="domain" description="Ricin B lectin" evidence="2">
    <location>
        <begin position="48"/>
        <end position="194"/>
    </location>
</feature>
<proteinExistence type="predicted"/>
<evidence type="ECO:0000256" key="1">
    <source>
        <dbReference type="SAM" id="SignalP"/>
    </source>
</evidence>
<reference evidence="3 4" key="1">
    <citation type="submission" date="2018-10" db="EMBL/GenBank/DDBJ databases">
        <title>Sequencing the genomes of 1000 actinobacteria strains.</title>
        <authorList>
            <person name="Klenk H.-P."/>
        </authorList>
    </citation>
    <scope>NUCLEOTIDE SEQUENCE [LARGE SCALE GENOMIC DNA]</scope>
    <source>
        <strain evidence="3 4">DSM 43911</strain>
    </source>
</reference>
<dbReference type="InterPro" id="IPR000772">
    <property type="entry name" value="Ricin_B_lectin"/>
</dbReference>
<dbReference type="InterPro" id="IPR035992">
    <property type="entry name" value="Ricin_B-like_lectins"/>
</dbReference>
<evidence type="ECO:0000313" key="3">
    <source>
        <dbReference type="EMBL" id="RKT74933.1"/>
    </source>
</evidence>
<keyword evidence="4" id="KW-1185">Reference proteome</keyword>
<protein>
    <submittedName>
        <fullName evidence="3">Ricin-type beta-trefoil lectin protein</fullName>
    </submittedName>
</protein>
<accession>A0A495XR46</accession>
<gene>
    <name evidence="3" type="ORF">DFJ66_8308</name>
</gene>
<dbReference type="Gene3D" id="2.80.10.50">
    <property type="match status" value="1"/>
</dbReference>
<dbReference type="OrthoDB" id="5381276at2"/>
<comment type="caution">
    <text evidence="3">The sequence shown here is derived from an EMBL/GenBank/DDBJ whole genome shotgun (WGS) entry which is preliminary data.</text>
</comment>
<dbReference type="SMART" id="SM00458">
    <property type="entry name" value="RICIN"/>
    <property type="match status" value="1"/>
</dbReference>
<sequence length="197" mass="21589">MRTGRAPRATAIAIAALTLAATFVGSAQANAVPAPVTTTAGPHVAYTDGSITSKGPNGEASRVLDVAEWRTENRSRVQLWQHLTTGNTANQRWTSVLQYVRSDGVYVVTIRNNNAPDKCLDESVDKPAADGTAVYIYSCVPGARNQLWNVVPRPDGWFWLQNVYDGRCLDVAEYNYSDGAKIQMWTCHTGWNQAWAD</sequence>